<dbReference type="EMBL" id="SDPN01000011">
    <property type="protein sequence ID" value="RXZ71429.1"/>
    <property type="molecule type" value="Genomic_DNA"/>
</dbReference>
<comment type="caution">
    <text evidence="3">The sequence shown here is derived from an EMBL/GenBank/DDBJ whole genome shotgun (WGS) entry which is preliminary data.</text>
</comment>
<dbReference type="PROSITE" id="PS51257">
    <property type="entry name" value="PROKAR_LIPOPROTEIN"/>
    <property type="match status" value="1"/>
</dbReference>
<accession>A0A4Q2L1W5</accession>
<dbReference type="OrthoDB" id="5126112at2"/>
<sequence>MHRPRRVAMAAIATAVLAIGISACSSSNEPEAVPTETAVASATPTASPTPEPTTPAAALATCDTVLTDAGYADLESSNLSARDFTAQSWDYPLLHTMANDGVVCLWGNSGDVMVVLGQLAMDQATWDTTRAQLEAEGYVAQDATVAGFMDGPEATNDDNYPGRGFVHREGILYYSSYAEFFTFVRAFQS</sequence>
<keyword evidence="2" id="KW-0732">Signal</keyword>
<feature type="signal peptide" evidence="2">
    <location>
        <begin position="1"/>
        <end position="25"/>
    </location>
</feature>
<evidence type="ECO:0000313" key="3">
    <source>
        <dbReference type="EMBL" id="RXZ71429.1"/>
    </source>
</evidence>
<organism evidence="3 4">
    <name type="scientific">Agromyces albus</name>
    <dbReference type="NCBI Taxonomy" id="205332"/>
    <lineage>
        <taxon>Bacteria</taxon>
        <taxon>Bacillati</taxon>
        <taxon>Actinomycetota</taxon>
        <taxon>Actinomycetes</taxon>
        <taxon>Micrococcales</taxon>
        <taxon>Microbacteriaceae</taxon>
        <taxon>Agromyces</taxon>
    </lineage>
</organism>
<gene>
    <name evidence="3" type="ORF">ESP51_07785</name>
</gene>
<dbReference type="AlphaFoldDB" id="A0A4Q2L1W5"/>
<dbReference type="RefSeq" id="WP_129520339.1">
    <property type="nucleotide sequence ID" value="NZ_SDPN01000011.1"/>
</dbReference>
<name>A0A4Q2L1W5_9MICO</name>
<dbReference type="Proteomes" id="UP000293865">
    <property type="component" value="Unassembled WGS sequence"/>
</dbReference>
<proteinExistence type="predicted"/>
<evidence type="ECO:0000256" key="1">
    <source>
        <dbReference type="SAM" id="MobiDB-lite"/>
    </source>
</evidence>
<evidence type="ECO:0000256" key="2">
    <source>
        <dbReference type="SAM" id="SignalP"/>
    </source>
</evidence>
<feature type="chain" id="PRO_5038619176" description="DUF3558 domain-containing protein" evidence="2">
    <location>
        <begin position="26"/>
        <end position="189"/>
    </location>
</feature>
<protein>
    <recommendedName>
        <fullName evidence="5">DUF3558 domain-containing protein</fullName>
    </recommendedName>
</protein>
<feature type="compositionally biased region" description="Low complexity" evidence="1">
    <location>
        <begin position="32"/>
        <end position="46"/>
    </location>
</feature>
<feature type="region of interest" description="Disordered" evidence="1">
    <location>
        <begin position="26"/>
        <end position="55"/>
    </location>
</feature>
<evidence type="ECO:0008006" key="5">
    <source>
        <dbReference type="Google" id="ProtNLM"/>
    </source>
</evidence>
<keyword evidence="4" id="KW-1185">Reference proteome</keyword>
<evidence type="ECO:0000313" key="4">
    <source>
        <dbReference type="Proteomes" id="UP000293865"/>
    </source>
</evidence>
<reference evidence="3 4" key="1">
    <citation type="submission" date="2019-01" db="EMBL/GenBank/DDBJ databases">
        <title>Agromyces.</title>
        <authorList>
            <person name="Li J."/>
        </authorList>
    </citation>
    <scope>NUCLEOTIDE SEQUENCE [LARGE SCALE GENOMIC DNA]</scope>
    <source>
        <strain evidence="3 4">DSM 15934</strain>
    </source>
</reference>